<dbReference type="Proteomes" id="UP001153331">
    <property type="component" value="Unassembled WGS sequence"/>
</dbReference>
<evidence type="ECO:0000313" key="1">
    <source>
        <dbReference type="EMBL" id="KAJ8109991.1"/>
    </source>
</evidence>
<sequence length="676" mass="75450">MQAVCRTTRSVLTPRRNRNDESFSPATRSALSTTSRAAPAQSPPAMSQPLTSFYPIFASKSDGLDVVNQKGSVVRNGPTQEQLDRSPNAQGQCDYYRLIEKDDPKHIDWRKKLGGMLLREIGGKPHEDKWQQCLLWEFPENYRLYEHIKTKADGQAKTSKNHSGGGHDRQDAYLYGYPKGPRKRFRSPLEFFPHLLWLCTDESSDMQNCTCKMCSPVQLEVEKPVVKVEAKPEIKKENNAVQVTGRNPIVQIPVRRTSNPPPVHSPIVKPATPAATPAAPQIRAPTPLQATPLPDPRSIDQQVDGLYGKFISRQGEVVWYYRPKTGAWGLGVVIRRWLDKSSGAKSYFVQPLTHPHEALAPELVTTENELKPWLAWSAPSFTYSYLQQHPNIPFDKVDWQGLAAGRYGQDGVAGVDASIMAAKAVDCTYTLFDYLKKTSHDGCQDSHYNGLFLGAEKIWRGDAVRLRVGRDIDVMVVTDIIERTTQQTTGQATSSVIVVGDIYSYSTVAVSNSAQLPEPQKNPSLPSRLREDMTWRNQLLVPHARIFAYWKLSAPNSRFDMAEVKGRWYETALVFEDPFTKSVKNNEGGNGVWMNSRGDATQVGRMTGVSVAQRLQAFGRAVPEGTQLVDGVEPPEQAQQAQDVNMAMGGHADVFTDLMDFDHLGEGSGQSYDFHF</sequence>
<proteinExistence type="predicted"/>
<protein>
    <submittedName>
        <fullName evidence="1">Uncharacterized protein</fullName>
    </submittedName>
</protein>
<dbReference type="EMBL" id="JAPHNI010000547">
    <property type="protein sequence ID" value="KAJ8109991.1"/>
    <property type="molecule type" value="Genomic_DNA"/>
</dbReference>
<evidence type="ECO:0000313" key="2">
    <source>
        <dbReference type="Proteomes" id="UP001153331"/>
    </source>
</evidence>
<keyword evidence="2" id="KW-1185">Reference proteome</keyword>
<gene>
    <name evidence="1" type="ORF">OPT61_g7049</name>
</gene>
<accession>A0ACC2I400</accession>
<reference evidence="1" key="1">
    <citation type="submission" date="2022-11" db="EMBL/GenBank/DDBJ databases">
        <title>Genome Sequence of Boeremia exigua.</title>
        <authorList>
            <person name="Buettner E."/>
        </authorList>
    </citation>
    <scope>NUCLEOTIDE SEQUENCE</scope>
    <source>
        <strain evidence="1">CU02</strain>
    </source>
</reference>
<organism evidence="1 2">
    <name type="scientific">Boeremia exigua</name>
    <dbReference type="NCBI Taxonomy" id="749465"/>
    <lineage>
        <taxon>Eukaryota</taxon>
        <taxon>Fungi</taxon>
        <taxon>Dikarya</taxon>
        <taxon>Ascomycota</taxon>
        <taxon>Pezizomycotina</taxon>
        <taxon>Dothideomycetes</taxon>
        <taxon>Pleosporomycetidae</taxon>
        <taxon>Pleosporales</taxon>
        <taxon>Pleosporineae</taxon>
        <taxon>Didymellaceae</taxon>
        <taxon>Boeremia</taxon>
    </lineage>
</organism>
<comment type="caution">
    <text evidence="1">The sequence shown here is derived from an EMBL/GenBank/DDBJ whole genome shotgun (WGS) entry which is preliminary data.</text>
</comment>
<name>A0ACC2I400_9PLEO</name>